<feature type="region of interest" description="Disordered" evidence="1">
    <location>
        <begin position="189"/>
        <end position="223"/>
    </location>
</feature>
<dbReference type="AlphaFoldDB" id="A0A1Y1YHA1"/>
<feature type="compositionally biased region" description="Low complexity" evidence="1">
    <location>
        <begin position="189"/>
        <end position="220"/>
    </location>
</feature>
<dbReference type="OrthoDB" id="3689315at2759"/>
<feature type="signal peptide" evidence="2">
    <location>
        <begin position="1"/>
        <end position="16"/>
    </location>
</feature>
<protein>
    <recommendedName>
        <fullName evidence="5">Ser-Thr-rich glycosyl-phosphatidyl-inositol-anchored membrane family-domain-containing protein</fullName>
    </recommendedName>
</protein>
<dbReference type="EMBL" id="MCFA01000243">
    <property type="protein sequence ID" value="ORX97004.1"/>
    <property type="molecule type" value="Genomic_DNA"/>
</dbReference>
<evidence type="ECO:0000256" key="1">
    <source>
        <dbReference type="SAM" id="MobiDB-lite"/>
    </source>
</evidence>
<evidence type="ECO:0000256" key="2">
    <source>
        <dbReference type="SAM" id="SignalP"/>
    </source>
</evidence>
<keyword evidence="2" id="KW-0732">Signal</keyword>
<keyword evidence="4" id="KW-1185">Reference proteome</keyword>
<proteinExistence type="predicted"/>
<reference evidence="3 4" key="1">
    <citation type="submission" date="2016-07" db="EMBL/GenBank/DDBJ databases">
        <title>Pervasive Adenine N6-methylation of Active Genes in Fungi.</title>
        <authorList>
            <consortium name="DOE Joint Genome Institute"/>
            <person name="Mondo S.J."/>
            <person name="Dannebaum R.O."/>
            <person name="Kuo R.C."/>
            <person name="Labutti K."/>
            <person name="Haridas S."/>
            <person name="Kuo A."/>
            <person name="Salamov A."/>
            <person name="Ahrendt S.R."/>
            <person name="Lipzen A."/>
            <person name="Sullivan W."/>
            <person name="Andreopoulos W.B."/>
            <person name="Clum A."/>
            <person name="Lindquist E."/>
            <person name="Daum C."/>
            <person name="Ramamoorthy G.K."/>
            <person name="Gryganskyi A."/>
            <person name="Culley D."/>
            <person name="Magnuson J.K."/>
            <person name="James T.Y."/>
            <person name="O'Malley M.A."/>
            <person name="Stajich J.E."/>
            <person name="Spatafora J.W."/>
            <person name="Visel A."/>
            <person name="Grigoriev I.V."/>
        </authorList>
    </citation>
    <scope>NUCLEOTIDE SEQUENCE [LARGE SCALE GENOMIC DNA]</scope>
    <source>
        <strain evidence="3 4">CBS 115471</strain>
    </source>
</reference>
<organism evidence="3 4">
    <name type="scientific">Clohesyomyces aquaticus</name>
    <dbReference type="NCBI Taxonomy" id="1231657"/>
    <lineage>
        <taxon>Eukaryota</taxon>
        <taxon>Fungi</taxon>
        <taxon>Dikarya</taxon>
        <taxon>Ascomycota</taxon>
        <taxon>Pezizomycotina</taxon>
        <taxon>Dothideomycetes</taxon>
        <taxon>Pleosporomycetidae</taxon>
        <taxon>Pleosporales</taxon>
        <taxon>Lindgomycetaceae</taxon>
        <taxon>Clohesyomyces</taxon>
    </lineage>
</organism>
<evidence type="ECO:0000313" key="4">
    <source>
        <dbReference type="Proteomes" id="UP000193144"/>
    </source>
</evidence>
<evidence type="ECO:0000313" key="3">
    <source>
        <dbReference type="EMBL" id="ORX97004.1"/>
    </source>
</evidence>
<feature type="chain" id="PRO_5012192234" description="Ser-Thr-rich glycosyl-phosphatidyl-inositol-anchored membrane family-domain-containing protein" evidence="2">
    <location>
        <begin position="17"/>
        <end position="252"/>
    </location>
</feature>
<comment type="caution">
    <text evidence="3">The sequence shown here is derived from an EMBL/GenBank/DDBJ whole genome shotgun (WGS) entry which is preliminary data.</text>
</comment>
<accession>A0A1Y1YHA1</accession>
<evidence type="ECO:0008006" key="5">
    <source>
        <dbReference type="Google" id="ProtNLM"/>
    </source>
</evidence>
<sequence length="252" mass="24724">MRSSSLVALWAAVASAQSTVTVVNLLYNDTTLTFKGSDASATTYYHACSVSTGSVPSISTATASRQGAGTLTLLPLTGPPTNFPTQTAKARLRRDSSDDLPCELYTIVQGPSTYQFHLTDAVPGAFTYDLDCKFGNGGVLSGDGTCSGTADGSDAGPLKGTTTGTFPHSMLSSIDAFVTANVVSATDTATPAGSGSGSSSGSSKTPAASASGSGTKAPGAQSTGLAASVPLPTGAIALVGGAAGILAAVIAL</sequence>
<name>A0A1Y1YHA1_9PLEO</name>
<dbReference type="Proteomes" id="UP000193144">
    <property type="component" value="Unassembled WGS sequence"/>
</dbReference>
<gene>
    <name evidence="3" type="ORF">BCR34DRAFT_578215</name>
</gene>